<name>A0A699KIP2_TANCI</name>
<accession>A0A699KIP2</accession>
<organism evidence="1">
    <name type="scientific">Tanacetum cinerariifolium</name>
    <name type="common">Dalmatian daisy</name>
    <name type="synonym">Chrysanthemum cinerariifolium</name>
    <dbReference type="NCBI Taxonomy" id="118510"/>
    <lineage>
        <taxon>Eukaryota</taxon>
        <taxon>Viridiplantae</taxon>
        <taxon>Streptophyta</taxon>
        <taxon>Embryophyta</taxon>
        <taxon>Tracheophyta</taxon>
        <taxon>Spermatophyta</taxon>
        <taxon>Magnoliopsida</taxon>
        <taxon>eudicotyledons</taxon>
        <taxon>Gunneridae</taxon>
        <taxon>Pentapetalae</taxon>
        <taxon>asterids</taxon>
        <taxon>campanulids</taxon>
        <taxon>Asterales</taxon>
        <taxon>Asteraceae</taxon>
        <taxon>Asteroideae</taxon>
        <taxon>Anthemideae</taxon>
        <taxon>Anthemidinae</taxon>
        <taxon>Tanacetum</taxon>
    </lineage>
</organism>
<dbReference type="AlphaFoldDB" id="A0A699KIP2"/>
<dbReference type="EMBL" id="BKCJ010516657">
    <property type="protein sequence ID" value="GFA93184.1"/>
    <property type="molecule type" value="Genomic_DNA"/>
</dbReference>
<sequence length="91" mass="10345">AQGCWVLLRRMMEGSGESWVRWRKSRNVGNGVLQALAPFSFVKQVSILYGRLVYAKLCAVGLQSYLLVSRRTHQGDTLTIRTSLFFLPLLE</sequence>
<gene>
    <name evidence="1" type="ORF">Tci_665156</name>
</gene>
<protein>
    <submittedName>
        <fullName evidence="1">Uncharacterized protein</fullName>
    </submittedName>
</protein>
<proteinExistence type="predicted"/>
<reference evidence="1" key="1">
    <citation type="journal article" date="2019" name="Sci. Rep.">
        <title>Draft genome of Tanacetum cinerariifolium, the natural source of mosquito coil.</title>
        <authorList>
            <person name="Yamashiro T."/>
            <person name="Shiraishi A."/>
            <person name="Satake H."/>
            <person name="Nakayama K."/>
        </authorList>
    </citation>
    <scope>NUCLEOTIDE SEQUENCE</scope>
</reference>
<feature type="non-terminal residue" evidence="1">
    <location>
        <position position="1"/>
    </location>
</feature>
<comment type="caution">
    <text evidence="1">The sequence shown here is derived from an EMBL/GenBank/DDBJ whole genome shotgun (WGS) entry which is preliminary data.</text>
</comment>
<evidence type="ECO:0000313" key="1">
    <source>
        <dbReference type="EMBL" id="GFA93184.1"/>
    </source>
</evidence>